<dbReference type="EMBL" id="MU129488">
    <property type="protein sequence ID" value="KAF9502989.1"/>
    <property type="molecule type" value="Genomic_DNA"/>
</dbReference>
<organism evidence="2 3">
    <name type="scientific">Hydnum rufescens UP504</name>
    <dbReference type="NCBI Taxonomy" id="1448309"/>
    <lineage>
        <taxon>Eukaryota</taxon>
        <taxon>Fungi</taxon>
        <taxon>Dikarya</taxon>
        <taxon>Basidiomycota</taxon>
        <taxon>Agaricomycotina</taxon>
        <taxon>Agaricomycetes</taxon>
        <taxon>Cantharellales</taxon>
        <taxon>Hydnaceae</taxon>
        <taxon>Hydnum</taxon>
    </lineage>
</organism>
<feature type="compositionally biased region" description="Polar residues" evidence="1">
    <location>
        <begin position="384"/>
        <end position="401"/>
    </location>
</feature>
<comment type="caution">
    <text evidence="2">The sequence shown here is derived from an EMBL/GenBank/DDBJ whole genome shotgun (WGS) entry which is preliminary data.</text>
</comment>
<dbReference type="AlphaFoldDB" id="A0A9P6DL83"/>
<gene>
    <name evidence="2" type="ORF">BS47DRAFT_1402865</name>
</gene>
<evidence type="ECO:0000313" key="3">
    <source>
        <dbReference type="Proteomes" id="UP000886523"/>
    </source>
</evidence>
<proteinExistence type="predicted"/>
<feature type="compositionally biased region" description="Low complexity" evidence="1">
    <location>
        <begin position="104"/>
        <end position="119"/>
    </location>
</feature>
<protein>
    <submittedName>
        <fullName evidence="2">Uncharacterized protein</fullName>
    </submittedName>
</protein>
<accession>A0A9P6DL83</accession>
<dbReference type="Proteomes" id="UP000886523">
    <property type="component" value="Unassembled WGS sequence"/>
</dbReference>
<reference evidence="2" key="1">
    <citation type="journal article" date="2020" name="Nat. Commun.">
        <title>Large-scale genome sequencing of mycorrhizal fungi provides insights into the early evolution of symbiotic traits.</title>
        <authorList>
            <person name="Miyauchi S."/>
            <person name="Kiss E."/>
            <person name="Kuo A."/>
            <person name="Drula E."/>
            <person name="Kohler A."/>
            <person name="Sanchez-Garcia M."/>
            <person name="Morin E."/>
            <person name="Andreopoulos B."/>
            <person name="Barry K.W."/>
            <person name="Bonito G."/>
            <person name="Buee M."/>
            <person name="Carver A."/>
            <person name="Chen C."/>
            <person name="Cichocki N."/>
            <person name="Clum A."/>
            <person name="Culley D."/>
            <person name="Crous P.W."/>
            <person name="Fauchery L."/>
            <person name="Girlanda M."/>
            <person name="Hayes R.D."/>
            <person name="Keri Z."/>
            <person name="LaButti K."/>
            <person name="Lipzen A."/>
            <person name="Lombard V."/>
            <person name="Magnuson J."/>
            <person name="Maillard F."/>
            <person name="Murat C."/>
            <person name="Nolan M."/>
            <person name="Ohm R.A."/>
            <person name="Pangilinan J."/>
            <person name="Pereira M.F."/>
            <person name="Perotto S."/>
            <person name="Peter M."/>
            <person name="Pfister S."/>
            <person name="Riley R."/>
            <person name="Sitrit Y."/>
            <person name="Stielow J.B."/>
            <person name="Szollosi G."/>
            <person name="Zifcakova L."/>
            <person name="Stursova M."/>
            <person name="Spatafora J.W."/>
            <person name="Tedersoo L."/>
            <person name="Vaario L.M."/>
            <person name="Yamada A."/>
            <person name="Yan M."/>
            <person name="Wang P."/>
            <person name="Xu J."/>
            <person name="Bruns T."/>
            <person name="Baldrian P."/>
            <person name="Vilgalys R."/>
            <person name="Dunand C."/>
            <person name="Henrissat B."/>
            <person name="Grigoriev I.V."/>
            <person name="Hibbett D."/>
            <person name="Nagy L.G."/>
            <person name="Martin F.M."/>
        </authorList>
    </citation>
    <scope>NUCLEOTIDE SEQUENCE</scope>
    <source>
        <strain evidence="2">UP504</strain>
    </source>
</reference>
<feature type="region of interest" description="Disordered" evidence="1">
    <location>
        <begin position="100"/>
        <end position="143"/>
    </location>
</feature>
<feature type="region of interest" description="Disordered" evidence="1">
    <location>
        <begin position="518"/>
        <end position="546"/>
    </location>
</feature>
<feature type="region of interest" description="Disordered" evidence="1">
    <location>
        <begin position="384"/>
        <end position="406"/>
    </location>
</feature>
<feature type="region of interest" description="Disordered" evidence="1">
    <location>
        <begin position="30"/>
        <end position="55"/>
    </location>
</feature>
<keyword evidence="3" id="KW-1185">Reference proteome</keyword>
<evidence type="ECO:0000256" key="1">
    <source>
        <dbReference type="SAM" id="MobiDB-lite"/>
    </source>
</evidence>
<evidence type="ECO:0000313" key="2">
    <source>
        <dbReference type="EMBL" id="KAF9502989.1"/>
    </source>
</evidence>
<name>A0A9P6DL83_9AGAM</name>
<sequence length="565" mass="62366">MPKPSYFALVGIETLTLQELLACRARRNGLSPTDWTNPLEPEPSPSSSPSPLLNSDTTELTLVECVRTPLMSPYRTAHGSNSAPSSSLRTPLDANIHDLNIGKSASRSSTAQTLTSSSTYGNRLPNPLPCRVDTSRRVATPLKKYGDPSLIRITKGSHLSHPRPYNVLTDASIALPSFKDQSLGTSVSRQAHKPLIDGTLSPLSNRVDTSRRVVTPLNLCHDTQSSGHHQAHSGYNTGSCPAPSIAQLHGAGSEFHIIQTLGPRLCTFPPLEGKDGHYKTVICKRTSQCGTCYKIPVTPMSWVQPIKAVLRPMRSELDEASRKTERLPRPHRQTWTNVTSETVETDMDLLRTVSPEDTRHLEPLAQSIWLMHRYGQKGILPAGPQSNLEGHPNNATSSNPIRDNRDKQDCKLHRSIVLVRGEACYHWTDYTVDLLDSKTTDTGCSFSMIRTRKPCDSALKLELNRGKLVRMFVSVKLESMVKSARVEGWDVTTGSIAVRKHELSTHLWGTWKGTDGLPFGNGASPSNSSTITDRDSKTVDTKTPTTHRMLDLTRISKPKWIQRSS</sequence>